<feature type="compositionally biased region" description="Basic and acidic residues" evidence="1">
    <location>
        <begin position="11"/>
        <end position="22"/>
    </location>
</feature>
<feature type="region of interest" description="Disordered" evidence="1">
    <location>
        <begin position="1"/>
        <end position="62"/>
    </location>
</feature>
<gene>
    <name evidence="2" type="ORF">SEMRO_1187_G250470.1</name>
</gene>
<accession>A0A9N8HQQ7</accession>
<feature type="compositionally biased region" description="Basic residues" evidence="1">
    <location>
        <begin position="39"/>
        <end position="50"/>
    </location>
</feature>
<keyword evidence="3" id="KW-1185">Reference proteome</keyword>
<organism evidence="2 3">
    <name type="scientific">Seminavis robusta</name>
    <dbReference type="NCBI Taxonomy" id="568900"/>
    <lineage>
        <taxon>Eukaryota</taxon>
        <taxon>Sar</taxon>
        <taxon>Stramenopiles</taxon>
        <taxon>Ochrophyta</taxon>
        <taxon>Bacillariophyta</taxon>
        <taxon>Bacillariophyceae</taxon>
        <taxon>Bacillariophycidae</taxon>
        <taxon>Naviculales</taxon>
        <taxon>Naviculaceae</taxon>
        <taxon>Seminavis</taxon>
    </lineage>
</organism>
<evidence type="ECO:0000313" key="2">
    <source>
        <dbReference type="EMBL" id="CAB9521350.1"/>
    </source>
</evidence>
<dbReference type="Gene3D" id="3.10.450.50">
    <property type="match status" value="1"/>
</dbReference>
<name>A0A9N8HQQ7_9STRA</name>
<sequence>MFSHFWKKSSKRNENALDKDAPDATSVSTSRSSGSLRSSRSKKSRQKNKSKNQQDASEIKTPNEQVVERFFAKLNAHASTEEFLSFFTSGDAPIKFDDSKVMNATIMATEMQKVYAGFGDLRLNYGSVKEVKPDVVLLDDLYATGTHTGPYQFANFPPVEATHKSIATDPERCWFHMKDGKFKGEEVIALGNLTGPPGMYIAVGGKMDIPPGE</sequence>
<comment type="caution">
    <text evidence="2">The sequence shown here is derived from an EMBL/GenBank/DDBJ whole genome shotgun (WGS) entry which is preliminary data.</text>
</comment>
<dbReference type="Proteomes" id="UP001153069">
    <property type="component" value="Unassembled WGS sequence"/>
</dbReference>
<protein>
    <submittedName>
        <fullName evidence="2">Uncharacterized protein</fullName>
    </submittedName>
</protein>
<dbReference type="EMBL" id="CAICTM010001185">
    <property type="protein sequence ID" value="CAB9521350.1"/>
    <property type="molecule type" value="Genomic_DNA"/>
</dbReference>
<dbReference type="AlphaFoldDB" id="A0A9N8HQQ7"/>
<feature type="compositionally biased region" description="Basic residues" evidence="1">
    <location>
        <begin position="1"/>
        <end position="10"/>
    </location>
</feature>
<feature type="compositionally biased region" description="Low complexity" evidence="1">
    <location>
        <begin position="26"/>
        <end position="38"/>
    </location>
</feature>
<evidence type="ECO:0000256" key="1">
    <source>
        <dbReference type="SAM" id="MobiDB-lite"/>
    </source>
</evidence>
<proteinExistence type="predicted"/>
<feature type="compositionally biased region" description="Polar residues" evidence="1">
    <location>
        <begin position="53"/>
        <end position="62"/>
    </location>
</feature>
<evidence type="ECO:0000313" key="3">
    <source>
        <dbReference type="Proteomes" id="UP001153069"/>
    </source>
</evidence>
<reference evidence="2" key="1">
    <citation type="submission" date="2020-06" db="EMBL/GenBank/DDBJ databases">
        <authorList>
            <consortium name="Plant Systems Biology data submission"/>
        </authorList>
    </citation>
    <scope>NUCLEOTIDE SEQUENCE</scope>
    <source>
        <strain evidence="2">D6</strain>
    </source>
</reference>